<organism evidence="29 30">
    <name type="scientific">Candidula unifasciata</name>
    <dbReference type="NCBI Taxonomy" id="100452"/>
    <lineage>
        <taxon>Eukaryota</taxon>
        <taxon>Metazoa</taxon>
        <taxon>Spiralia</taxon>
        <taxon>Lophotrochozoa</taxon>
        <taxon>Mollusca</taxon>
        <taxon>Gastropoda</taxon>
        <taxon>Heterobranchia</taxon>
        <taxon>Euthyneura</taxon>
        <taxon>Panpulmonata</taxon>
        <taxon>Eupulmonata</taxon>
        <taxon>Stylommatophora</taxon>
        <taxon>Helicina</taxon>
        <taxon>Helicoidea</taxon>
        <taxon>Geomitridae</taxon>
        <taxon>Candidula</taxon>
    </lineage>
</organism>
<evidence type="ECO:0000256" key="7">
    <source>
        <dbReference type="ARBA" id="ARBA00022490"/>
    </source>
</evidence>
<reference evidence="29" key="1">
    <citation type="submission" date="2021-04" db="EMBL/GenBank/DDBJ databases">
        <authorList>
            <consortium name="Molecular Ecology Group"/>
        </authorList>
    </citation>
    <scope>NUCLEOTIDE SEQUENCE</scope>
</reference>
<feature type="transmembrane region" description="Helical" evidence="26">
    <location>
        <begin position="643"/>
        <end position="669"/>
    </location>
</feature>
<dbReference type="InterPro" id="IPR006644">
    <property type="entry name" value="Cadg"/>
</dbReference>
<dbReference type="CDD" id="cd11303">
    <property type="entry name" value="Dystroglycan_repeat"/>
    <property type="match status" value="1"/>
</dbReference>
<evidence type="ECO:0000256" key="22">
    <source>
        <dbReference type="ARBA" id="ARBA00030092"/>
    </source>
</evidence>
<evidence type="ECO:0000256" key="2">
    <source>
        <dbReference type="ARBA" id="ARBA00004239"/>
    </source>
</evidence>
<keyword evidence="26" id="KW-0472">Membrane</keyword>
<evidence type="ECO:0000256" key="12">
    <source>
        <dbReference type="ARBA" id="ARBA00022989"/>
    </source>
</evidence>
<evidence type="ECO:0000313" key="30">
    <source>
        <dbReference type="Proteomes" id="UP000678393"/>
    </source>
</evidence>
<dbReference type="Pfam" id="PF05454">
    <property type="entry name" value="DAG1"/>
    <property type="match status" value="1"/>
</dbReference>
<dbReference type="GO" id="GO:0005509">
    <property type="term" value="F:calcium ion binding"/>
    <property type="evidence" value="ECO:0007669"/>
    <property type="project" value="InterPro"/>
</dbReference>
<dbReference type="Pfam" id="PF05345">
    <property type="entry name" value="He_PIG"/>
    <property type="match status" value="1"/>
</dbReference>
<dbReference type="Pfam" id="PF18424">
    <property type="entry name" value="a_DG1_N2"/>
    <property type="match status" value="1"/>
</dbReference>
<evidence type="ECO:0000259" key="28">
    <source>
        <dbReference type="PROSITE" id="PS51699"/>
    </source>
</evidence>
<comment type="function">
    <text evidence="20">Transmembrane protein that plays important roles in connecting the extracellular matrix to the cytoskeleton. Acts as a cell adhesion receptor in both muscle and non-muscle tissues. Receptor for both DMD and UTRN and, through these interactions, scaffolds axin to the cytoskeleton. Also functions in cell adhesion-mediated signaling and implicated in cell polarity.</text>
</comment>
<evidence type="ECO:0000256" key="14">
    <source>
        <dbReference type="ARBA" id="ARBA00023157"/>
    </source>
</evidence>
<dbReference type="GO" id="GO:0002009">
    <property type="term" value="P:morphogenesis of an epithelium"/>
    <property type="evidence" value="ECO:0007669"/>
    <property type="project" value="TreeGrafter"/>
</dbReference>
<evidence type="ECO:0000256" key="8">
    <source>
        <dbReference type="ARBA" id="ARBA00022525"/>
    </source>
</evidence>
<gene>
    <name evidence="29" type="ORF">CUNI_LOCUS10748</name>
</gene>
<keyword evidence="12 26" id="KW-1133">Transmembrane helix</keyword>
<evidence type="ECO:0000256" key="25">
    <source>
        <dbReference type="SAM" id="MobiDB-lite"/>
    </source>
</evidence>
<comment type="function">
    <text evidence="19">The dystroglycan complex is involved in a number of processes including laminin and basement membrane assembly, sarcolemmal stability, cell survival, peripheral nerve myelination, nodal structure, cell migration, and epithelial polarization.</text>
</comment>
<dbReference type="GO" id="GO:0016011">
    <property type="term" value="C:dystroglycan complex"/>
    <property type="evidence" value="ECO:0007669"/>
    <property type="project" value="TreeGrafter"/>
</dbReference>
<evidence type="ECO:0000256" key="10">
    <source>
        <dbReference type="ARBA" id="ARBA00022692"/>
    </source>
</evidence>
<evidence type="ECO:0000256" key="24">
    <source>
        <dbReference type="ARBA" id="ARBA00034100"/>
    </source>
</evidence>
<keyword evidence="10 26" id="KW-0812">Transmembrane</keyword>
<dbReference type="AlphaFoldDB" id="A0A8S3ZBJ7"/>
<dbReference type="GO" id="GO:0005576">
    <property type="term" value="C:extracellular region"/>
    <property type="evidence" value="ECO:0007669"/>
    <property type="project" value="UniProtKB-SubCell"/>
</dbReference>
<evidence type="ECO:0000256" key="18">
    <source>
        <dbReference type="ARBA" id="ARBA00023257"/>
    </source>
</evidence>
<keyword evidence="14" id="KW-1015">Disulfide bond</keyword>
<dbReference type="Gene3D" id="2.60.40.10">
    <property type="entry name" value="Immunoglobulins"/>
    <property type="match status" value="2"/>
</dbReference>
<evidence type="ECO:0000256" key="21">
    <source>
        <dbReference type="ARBA" id="ARBA00026224"/>
    </source>
</evidence>
<dbReference type="InterPro" id="IPR027468">
    <property type="entry name" value="Alpha-dystroglycan_domain_2"/>
</dbReference>
<feature type="region of interest" description="Disordered" evidence="25">
    <location>
        <begin position="346"/>
        <end position="373"/>
    </location>
</feature>
<dbReference type="PROSITE" id="PS51699">
    <property type="entry name" value="SEA_DG"/>
    <property type="match status" value="1"/>
</dbReference>
<name>A0A8S3ZBJ7_9EUPU</name>
<feature type="region of interest" description="Disordered" evidence="25">
    <location>
        <begin position="709"/>
        <end position="792"/>
    </location>
</feature>
<dbReference type="SMART" id="SM00736">
    <property type="entry name" value="CADG"/>
    <property type="match status" value="1"/>
</dbReference>
<evidence type="ECO:0000256" key="16">
    <source>
        <dbReference type="ARBA" id="ARBA00023212"/>
    </source>
</evidence>
<evidence type="ECO:0000256" key="19">
    <source>
        <dbReference type="ARBA" id="ARBA00023567"/>
    </source>
</evidence>
<keyword evidence="15" id="KW-0325">Glycoprotein</keyword>
<dbReference type="EMBL" id="CAJHNH020001981">
    <property type="protein sequence ID" value="CAG5125190.1"/>
    <property type="molecule type" value="Genomic_DNA"/>
</dbReference>
<evidence type="ECO:0000313" key="29">
    <source>
        <dbReference type="EMBL" id="CAG5125190.1"/>
    </source>
</evidence>
<evidence type="ECO:0000256" key="17">
    <source>
        <dbReference type="ARBA" id="ARBA00023242"/>
    </source>
</evidence>
<feature type="domain" description="Peptidase S72" evidence="28">
    <location>
        <begin position="493"/>
        <end position="601"/>
    </location>
</feature>
<dbReference type="InterPro" id="IPR030398">
    <property type="entry name" value="SEA_DG_dom"/>
</dbReference>
<dbReference type="GO" id="GO:0021675">
    <property type="term" value="P:nerve development"/>
    <property type="evidence" value="ECO:0007669"/>
    <property type="project" value="TreeGrafter"/>
</dbReference>
<dbReference type="GO" id="GO:0007411">
    <property type="term" value="P:axon guidance"/>
    <property type="evidence" value="ECO:0007669"/>
    <property type="project" value="TreeGrafter"/>
</dbReference>
<dbReference type="InterPro" id="IPR041631">
    <property type="entry name" value="Alpha_DG1_N2"/>
</dbReference>
<sequence>MEVSLLVRLLASMLVLQCVVSGQSDSDVNAKWGVADSTATVGQLFRLHIPGDAFSGIVLSHTVTRSDGTPLPSWLEFDTKEALLQGIPTPADAGQLYLEVTAKGADSKASVTTTVFVRDVPSHTSGSPLRFKTSGPEFVWCKQTEPETVATLIVDADLEILPASQRLDLLQKFLSHMSLHEGMIKMVPVGDSPLHDSSALVSGNGDGLAPKTSGLFISWPVGCGQVKESHFSVLHKLDDDSSSGKMAAVLGHSVIGWHVTNSHFQVTPRKRRQVQATPTPALSPVMPTKTKTEATSDRMTHTLIDVQSPSFIQPTATQPPVTKTDEPIVPPPVPAGETSAKLMPTETTPAVTTTRETPPIIPTKTREPGVPTDVPPVVSVDCELGQKPKVKSPPVKLMYHVGDVIDYVVPEDTFEDCEVGGTRGLELVLYPDTGKDDLPEFLHFDSKQQKLVGLPMEADVKVHKFQLEAKKTESLFVRVELTLIVRDFRMKKKINHELSVTIDYDYKEFMGNVSERVHLANRIASVYGEPDTKRMVVTNIGQGSVIYQWTNTSLASSDCPVDDVRVLVRQLVNEDGSLTDHAIMKLKPFVLLSAQSQPAGACLGKEMFPEVVGQPKEAGTIPEMTTSEAAAKGAAGTGDEDDVWITTVVPAVVIVVILFIALLVACILYRKKRKGKMNVEEQNTFINKGAPVIFPYELEEKPSDVNKPLLVEGTQAPPPEYQRASSESPERPLAGNYRNLTATSAVDDSITEIPEQPYEPPPPVTASTNGKQTRPSHQQQQQPFTQPPQILP</sequence>
<dbReference type="InterPro" id="IPR015919">
    <property type="entry name" value="Cadherin-like_sf"/>
</dbReference>
<feature type="compositionally biased region" description="Low complexity" evidence="25">
    <location>
        <begin position="346"/>
        <end position="358"/>
    </location>
</feature>
<feature type="signal peptide" evidence="27">
    <location>
        <begin position="1"/>
        <end position="21"/>
    </location>
</feature>
<evidence type="ECO:0000256" key="23">
    <source>
        <dbReference type="ARBA" id="ARBA00031034"/>
    </source>
</evidence>
<evidence type="ECO:0000256" key="11">
    <source>
        <dbReference type="ARBA" id="ARBA00022729"/>
    </source>
</evidence>
<dbReference type="PANTHER" id="PTHR21559">
    <property type="entry name" value="DYSTROGLYCAN-RELATED"/>
    <property type="match status" value="1"/>
</dbReference>
<keyword evidence="8" id="KW-0964">Secreted</keyword>
<dbReference type="GO" id="GO:0005856">
    <property type="term" value="C:cytoskeleton"/>
    <property type="evidence" value="ECO:0007669"/>
    <property type="project" value="UniProtKB-SubCell"/>
</dbReference>
<keyword evidence="30" id="KW-1185">Reference proteome</keyword>
<dbReference type="GO" id="GO:0043236">
    <property type="term" value="F:laminin binding"/>
    <property type="evidence" value="ECO:0007669"/>
    <property type="project" value="TreeGrafter"/>
</dbReference>
<evidence type="ECO:0000256" key="26">
    <source>
        <dbReference type="SAM" id="Phobius"/>
    </source>
</evidence>
<dbReference type="InterPro" id="IPR008465">
    <property type="entry name" value="DAG1_C"/>
</dbReference>
<evidence type="ECO:0000256" key="9">
    <source>
        <dbReference type="ARBA" id="ARBA00022553"/>
    </source>
</evidence>
<keyword evidence="17" id="KW-0539">Nucleus</keyword>
<evidence type="ECO:0000256" key="1">
    <source>
        <dbReference type="ARBA" id="ARBA00004135"/>
    </source>
</evidence>
<dbReference type="SUPFAM" id="SSF49313">
    <property type="entry name" value="Cadherin-like"/>
    <property type="match status" value="2"/>
</dbReference>
<keyword evidence="9" id="KW-0597">Phosphoprotein</keyword>
<dbReference type="PANTHER" id="PTHR21559:SF21">
    <property type="entry name" value="DYSTROGLYCAN 1"/>
    <property type="match status" value="1"/>
</dbReference>
<evidence type="ECO:0000256" key="27">
    <source>
        <dbReference type="SAM" id="SignalP"/>
    </source>
</evidence>
<dbReference type="SUPFAM" id="SSF111006">
    <property type="entry name" value="Dystroglycan, domain 2"/>
    <property type="match status" value="1"/>
</dbReference>
<feature type="region of interest" description="Disordered" evidence="25">
    <location>
        <begin position="268"/>
        <end position="295"/>
    </location>
</feature>
<evidence type="ECO:0000256" key="20">
    <source>
        <dbReference type="ARBA" id="ARBA00024991"/>
    </source>
</evidence>
<feature type="compositionally biased region" description="Low complexity" evidence="25">
    <location>
        <begin position="772"/>
        <end position="784"/>
    </location>
</feature>
<dbReference type="InterPro" id="IPR013783">
    <property type="entry name" value="Ig-like_fold"/>
</dbReference>
<evidence type="ECO:0000256" key="3">
    <source>
        <dbReference type="ARBA" id="ARBA00004245"/>
    </source>
</evidence>
<protein>
    <recommendedName>
        <fullName evidence="21">Dystroglycan 1</fullName>
    </recommendedName>
    <alternativeName>
        <fullName evidence="23">Dystroglycan</fullName>
    </alternativeName>
    <alternativeName>
        <fullName evidence="22">Dystrophin-associated glycoprotein 1</fullName>
    </alternativeName>
</protein>
<dbReference type="GO" id="GO:0045211">
    <property type="term" value="C:postsynaptic membrane"/>
    <property type="evidence" value="ECO:0007669"/>
    <property type="project" value="UniProtKB-SubCell"/>
</dbReference>
<evidence type="ECO:0000256" key="4">
    <source>
        <dbReference type="ARBA" id="ARBA00004251"/>
    </source>
</evidence>
<dbReference type="Gene3D" id="3.30.70.1040">
    <property type="entry name" value="Dystroglycan, domain 2"/>
    <property type="match status" value="1"/>
</dbReference>
<proteinExistence type="predicted"/>
<dbReference type="Proteomes" id="UP000678393">
    <property type="component" value="Unassembled WGS sequence"/>
</dbReference>
<feature type="chain" id="PRO_5035836304" description="Dystroglycan 1" evidence="27">
    <location>
        <begin position="22"/>
        <end position="792"/>
    </location>
</feature>
<evidence type="ECO:0000256" key="6">
    <source>
        <dbReference type="ARBA" id="ARBA00022475"/>
    </source>
</evidence>
<comment type="subcellular location">
    <subcellularLocation>
        <location evidence="1">Cell membrane</location>
        <location evidence="1">Sarcolemma</location>
    </subcellularLocation>
    <subcellularLocation>
        <location evidence="4">Cell membrane</location>
        <topology evidence="4">Single-pass type I membrane protein</topology>
    </subcellularLocation>
    <subcellularLocation>
        <location evidence="3">Cytoplasm</location>
        <location evidence="3">Cytoskeleton</location>
    </subcellularLocation>
    <subcellularLocation>
        <location evidence="5">Nucleus</location>
        <location evidence="5">Nucleoplasm</location>
    </subcellularLocation>
    <subcellularLocation>
        <location evidence="24">Postsynaptic cell membrane</location>
    </subcellularLocation>
    <subcellularLocation>
        <location evidence="2">Secreted</location>
        <location evidence="2">Extracellular space</location>
    </subcellularLocation>
</comment>
<keyword evidence="6" id="KW-1003">Cell membrane</keyword>
<evidence type="ECO:0000256" key="15">
    <source>
        <dbReference type="ARBA" id="ARBA00023180"/>
    </source>
</evidence>
<keyword evidence="18" id="KW-0628">Postsynaptic cell membrane</keyword>
<dbReference type="GO" id="GO:0042383">
    <property type="term" value="C:sarcolemma"/>
    <property type="evidence" value="ECO:0007669"/>
    <property type="project" value="UniProtKB-SubCell"/>
</dbReference>
<dbReference type="OrthoDB" id="5990676at2759"/>
<keyword evidence="13" id="KW-0770">Synapse</keyword>
<keyword evidence="7" id="KW-0963">Cytoplasm</keyword>
<keyword evidence="11 27" id="KW-0732">Signal</keyword>
<accession>A0A8S3ZBJ7</accession>
<dbReference type="GO" id="GO:0005654">
    <property type="term" value="C:nucleoplasm"/>
    <property type="evidence" value="ECO:0007669"/>
    <property type="project" value="UniProtKB-SubCell"/>
</dbReference>
<evidence type="ECO:0000256" key="5">
    <source>
        <dbReference type="ARBA" id="ARBA00004642"/>
    </source>
</evidence>
<comment type="caution">
    <text evidence="29">The sequence shown here is derived from an EMBL/GenBank/DDBJ whole genome shotgun (WGS) entry which is preliminary data.</text>
</comment>
<keyword evidence="16" id="KW-0206">Cytoskeleton</keyword>
<evidence type="ECO:0000256" key="13">
    <source>
        <dbReference type="ARBA" id="ARBA00023018"/>
    </source>
</evidence>